<proteinExistence type="predicted"/>
<evidence type="ECO:0000313" key="2">
    <source>
        <dbReference type="EMBL" id="MXU97000.1"/>
    </source>
</evidence>
<keyword evidence="1" id="KW-1133">Transmembrane helix</keyword>
<keyword evidence="1" id="KW-0472">Membrane</keyword>
<dbReference type="EMBL" id="GIFC01014917">
    <property type="protein sequence ID" value="MXU97000.1"/>
    <property type="molecule type" value="Transcribed_RNA"/>
</dbReference>
<reference evidence="2" key="1">
    <citation type="submission" date="2019-12" db="EMBL/GenBank/DDBJ databases">
        <title>An insight into the sialome of adult female Ixodes ricinus ticks feeding for 6 days.</title>
        <authorList>
            <person name="Perner J."/>
            <person name="Ribeiro J.M.C."/>
        </authorList>
    </citation>
    <scope>NUCLEOTIDE SEQUENCE</scope>
    <source>
        <strain evidence="2">Semi-engorged</strain>
        <tissue evidence="2">Salivary glands</tissue>
    </source>
</reference>
<sequence length="239" mass="24884">MPLLARWGGGAAGAVAAAADEEESRLKERLRLRCMCSSSPHGSPAGVVAGVAVGLGHLTPGGPHPDPPRPRTLATPVEATDVGVGIRVGVDGLPGGTGDTAEEEPFPGESLLTPVALGGGMAAFLAACMLAALLASALKAVWGTRRGIRGMRRRPSMAHSAPVLGPRMRSAMVFNLSSLTALRISARCRSSDMQRMPLSSWSIFFLSLVSSPWARKADTTEAYASSSSFLSILWHSSRV</sequence>
<dbReference type="AlphaFoldDB" id="A0A6B0V3Z7"/>
<name>A0A6B0V3Z7_IXORI</name>
<evidence type="ECO:0000256" key="1">
    <source>
        <dbReference type="SAM" id="Phobius"/>
    </source>
</evidence>
<feature type="transmembrane region" description="Helical" evidence="1">
    <location>
        <begin position="115"/>
        <end position="142"/>
    </location>
</feature>
<keyword evidence="1" id="KW-0812">Transmembrane</keyword>
<organism evidence="2">
    <name type="scientific">Ixodes ricinus</name>
    <name type="common">Common tick</name>
    <name type="synonym">Acarus ricinus</name>
    <dbReference type="NCBI Taxonomy" id="34613"/>
    <lineage>
        <taxon>Eukaryota</taxon>
        <taxon>Metazoa</taxon>
        <taxon>Ecdysozoa</taxon>
        <taxon>Arthropoda</taxon>
        <taxon>Chelicerata</taxon>
        <taxon>Arachnida</taxon>
        <taxon>Acari</taxon>
        <taxon>Parasitiformes</taxon>
        <taxon>Ixodida</taxon>
        <taxon>Ixodoidea</taxon>
        <taxon>Ixodidae</taxon>
        <taxon>Ixodinae</taxon>
        <taxon>Ixodes</taxon>
    </lineage>
</organism>
<protein>
    <submittedName>
        <fullName evidence="2">Uncharacterized protein</fullName>
    </submittedName>
</protein>
<accession>A0A6B0V3Z7</accession>